<keyword evidence="1" id="KW-0472">Membrane</keyword>
<feature type="transmembrane region" description="Helical" evidence="1">
    <location>
        <begin position="40"/>
        <end position="59"/>
    </location>
</feature>
<feature type="transmembrane region" description="Helical" evidence="1">
    <location>
        <begin position="6"/>
        <end position="28"/>
    </location>
</feature>
<sequence>MWKFIKMLIGIGLIPLCWAVSVAIYALYQDSVSTASTHPHEVWALPAGFTAWVVIYFILPRPVRTYVIAHELTHALWALMMGGRIGKMKVGKDGGHVELSKTNFLITLAPYFFPFYTVILIAVYYLLSFYIDVEPYRIWWLSGVGLTWAFHITFTISMLAERQPDVQEHGRIFSYAVIYIANLLVIGLWMVMVGTPKTETFLNLLKTDTVAVYSDTWQYIERGWEYCVMRIHETRVSDS</sequence>
<keyword evidence="1" id="KW-1133">Transmembrane helix</keyword>
<reference evidence="2 3" key="1">
    <citation type="journal article" date="2024" name="Appl. Environ. Microbiol.">
        <title>Pontiella agarivorans sp. nov., a novel marine anaerobic bacterium capable of degrading macroalgal polysaccharides and fixing nitrogen.</title>
        <authorList>
            <person name="Liu N."/>
            <person name="Kivenson V."/>
            <person name="Peng X."/>
            <person name="Cui Z."/>
            <person name="Lankiewicz T.S."/>
            <person name="Gosselin K.M."/>
            <person name="English C.J."/>
            <person name="Blair E.M."/>
            <person name="O'Malley M.A."/>
            <person name="Valentine D.L."/>
        </authorList>
    </citation>
    <scope>NUCLEOTIDE SEQUENCE [LARGE SCALE GENOMIC DNA]</scope>
    <source>
        <strain evidence="2 3">NLcol2</strain>
    </source>
</reference>
<protein>
    <submittedName>
        <fullName evidence="2">Uncharacterized protein</fullName>
    </submittedName>
</protein>
<feature type="transmembrane region" description="Helical" evidence="1">
    <location>
        <begin position="104"/>
        <end position="126"/>
    </location>
</feature>
<gene>
    <name evidence="2" type="ORF">P9H32_15735</name>
</gene>
<feature type="transmembrane region" description="Helical" evidence="1">
    <location>
        <begin position="138"/>
        <end position="160"/>
    </location>
</feature>
<comment type="caution">
    <text evidence="2">The sequence shown here is derived from an EMBL/GenBank/DDBJ whole genome shotgun (WGS) entry which is preliminary data.</text>
</comment>
<organism evidence="2 3">
    <name type="scientific">Pontiella agarivorans</name>
    <dbReference type="NCBI Taxonomy" id="3038953"/>
    <lineage>
        <taxon>Bacteria</taxon>
        <taxon>Pseudomonadati</taxon>
        <taxon>Kiritimatiellota</taxon>
        <taxon>Kiritimatiellia</taxon>
        <taxon>Kiritimatiellales</taxon>
        <taxon>Pontiellaceae</taxon>
        <taxon>Pontiella</taxon>
    </lineage>
</organism>
<evidence type="ECO:0000256" key="1">
    <source>
        <dbReference type="SAM" id="Phobius"/>
    </source>
</evidence>
<proteinExistence type="predicted"/>
<dbReference type="Proteomes" id="UP001290861">
    <property type="component" value="Unassembled WGS sequence"/>
</dbReference>
<keyword evidence="1" id="KW-0812">Transmembrane</keyword>
<feature type="transmembrane region" description="Helical" evidence="1">
    <location>
        <begin position="172"/>
        <end position="192"/>
    </location>
</feature>
<keyword evidence="3" id="KW-1185">Reference proteome</keyword>
<accession>A0ABU5N0W9</accession>
<evidence type="ECO:0000313" key="3">
    <source>
        <dbReference type="Proteomes" id="UP001290861"/>
    </source>
</evidence>
<evidence type="ECO:0000313" key="2">
    <source>
        <dbReference type="EMBL" id="MDZ8120082.1"/>
    </source>
</evidence>
<dbReference type="EMBL" id="JARVCO010000012">
    <property type="protein sequence ID" value="MDZ8120082.1"/>
    <property type="molecule type" value="Genomic_DNA"/>
</dbReference>
<name>A0ABU5N0W9_9BACT</name>